<sequence>MRALVLHKDEHGEVQARFETLSEDHLPEGDVLLEVHYSSLNYKDALAVTGKGKVVRGDYPFVPGIDLVGTVLESGHPEVKPGQTVIVTGWGIGEEHWGGYATRARVRAEWTVPLPRRLTPLEAMAVGTAGLTAMLAIMALETHGLTPDQGEVVVTGASGGVGSLAVAILAHLGYEVVASTGKPQAHAMLQALGAARIIDRQELGEGPRRPLDHAQWAAAIDTVGGPTLAAILSQTRRHGSVAACGLAHSAAFHTTVFPFILRGVNLLGIDSNTCPQELRRRAWHRLTHDLPKDALHRITRVIALDDVPAWSEAMLAGRTQGRLVVDVQAVP</sequence>
<dbReference type="InterPro" id="IPR013149">
    <property type="entry name" value="ADH-like_C"/>
</dbReference>
<reference evidence="2" key="1">
    <citation type="journal article" date="2020" name="mSystems">
        <title>Genome- and Community-Level Interaction Insights into Carbon Utilization and Element Cycling Functions of Hydrothermarchaeota in Hydrothermal Sediment.</title>
        <authorList>
            <person name="Zhou Z."/>
            <person name="Liu Y."/>
            <person name="Xu W."/>
            <person name="Pan J."/>
            <person name="Luo Z.H."/>
            <person name="Li M."/>
        </authorList>
    </citation>
    <scope>NUCLEOTIDE SEQUENCE [LARGE SCALE GENOMIC DNA]</scope>
    <source>
        <strain evidence="2">SpSt-143</strain>
    </source>
</reference>
<dbReference type="InterPro" id="IPR020843">
    <property type="entry name" value="ER"/>
</dbReference>
<dbReference type="InterPro" id="IPR014188">
    <property type="entry name" value="Acrylyl-CoA_reductase_AcuI"/>
</dbReference>
<organism evidence="2">
    <name type="scientific">Rhodothermus marinus</name>
    <name type="common">Rhodothermus obamensis</name>
    <dbReference type="NCBI Taxonomy" id="29549"/>
    <lineage>
        <taxon>Bacteria</taxon>
        <taxon>Pseudomonadati</taxon>
        <taxon>Rhodothermota</taxon>
        <taxon>Rhodothermia</taxon>
        <taxon>Rhodothermales</taxon>
        <taxon>Rhodothermaceae</taxon>
        <taxon>Rhodothermus</taxon>
    </lineage>
</organism>
<gene>
    <name evidence="2" type="ORF">ENO59_06920</name>
</gene>
<dbReference type="Pfam" id="PF08240">
    <property type="entry name" value="ADH_N"/>
    <property type="match status" value="1"/>
</dbReference>
<dbReference type="SMART" id="SM00829">
    <property type="entry name" value="PKS_ER"/>
    <property type="match status" value="1"/>
</dbReference>
<dbReference type="Gene3D" id="3.90.180.10">
    <property type="entry name" value="Medium-chain alcohol dehydrogenases, catalytic domain"/>
    <property type="match status" value="1"/>
</dbReference>
<comment type="caution">
    <text evidence="2">The sequence shown here is derived from an EMBL/GenBank/DDBJ whole genome shotgun (WGS) entry which is preliminary data.</text>
</comment>
<dbReference type="AlphaFoldDB" id="A0A7V2F6T2"/>
<dbReference type="PANTHER" id="PTHR43677:SF1">
    <property type="entry name" value="ACRYLYL-COA REDUCTASE ACUI-RELATED"/>
    <property type="match status" value="1"/>
</dbReference>
<dbReference type="EMBL" id="DSGB01000005">
    <property type="protein sequence ID" value="HER96233.1"/>
    <property type="molecule type" value="Genomic_DNA"/>
</dbReference>
<dbReference type="InterPro" id="IPR036291">
    <property type="entry name" value="NAD(P)-bd_dom_sf"/>
</dbReference>
<dbReference type="Pfam" id="PF00107">
    <property type="entry name" value="ADH_zinc_N"/>
    <property type="match status" value="1"/>
</dbReference>
<dbReference type="GO" id="GO:0043957">
    <property type="term" value="F:acryloyl-CoA reductase (NADPH) activity"/>
    <property type="evidence" value="ECO:0007669"/>
    <property type="project" value="TreeGrafter"/>
</dbReference>
<protein>
    <submittedName>
        <fullName evidence="2">Oxidoreductase</fullName>
    </submittedName>
</protein>
<proteinExistence type="predicted"/>
<dbReference type="CDD" id="cd08288">
    <property type="entry name" value="MDR_yhdh"/>
    <property type="match status" value="1"/>
</dbReference>
<dbReference type="InterPro" id="IPR051397">
    <property type="entry name" value="Zn-ADH-like_protein"/>
</dbReference>
<dbReference type="SUPFAM" id="SSF51735">
    <property type="entry name" value="NAD(P)-binding Rossmann-fold domains"/>
    <property type="match status" value="1"/>
</dbReference>
<dbReference type="SUPFAM" id="SSF50129">
    <property type="entry name" value="GroES-like"/>
    <property type="match status" value="1"/>
</dbReference>
<accession>A0A7V2F6T2</accession>
<feature type="domain" description="Enoyl reductase (ER)" evidence="1">
    <location>
        <begin position="12"/>
        <end position="325"/>
    </location>
</feature>
<dbReference type="InterPro" id="IPR011032">
    <property type="entry name" value="GroES-like_sf"/>
</dbReference>
<dbReference type="Gene3D" id="3.40.50.720">
    <property type="entry name" value="NAD(P)-binding Rossmann-like Domain"/>
    <property type="match status" value="1"/>
</dbReference>
<dbReference type="PANTHER" id="PTHR43677">
    <property type="entry name" value="SHORT-CHAIN DEHYDROGENASE/REDUCTASE"/>
    <property type="match status" value="1"/>
</dbReference>
<dbReference type="NCBIfam" id="TIGR02823">
    <property type="entry name" value="oxido_YhdH"/>
    <property type="match status" value="1"/>
</dbReference>
<evidence type="ECO:0000313" key="2">
    <source>
        <dbReference type="EMBL" id="HER96233.1"/>
    </source>
</evidence>
<name>A0A7V2F6T2_RHOMR</name>
<evidence type="ECO:0000259" key="1">
    <source>
        <dbReference type="SMART" id="SM00829"/>
    </source>
</evidence>
<dbReference type="InterPro" id="IPR013154">
    <property type="entry name" value="ADH-like_N"/>
</dbReference>